<dbReference type="SUPFAM" id="SSF53098">
    <property type="entry name" value="Ribonuclease H-like"/>
    <property type="match status" value="1"/>
</dbReference>
<dbReference type="PIRSF" id="PIRSF037748">
    <property type="entry name" value="RnhC"/>
    <property type="match status" value="1"/>
</dbReference>
<feature type="binding site" evidence="14 15">
    <location>
        <position position="95"/>
    </location>
    <ligand>
        <name>a divalent metal cation</name>
        <dbReference type="ChEBI" id="CHEBI:60240"/>
    </ligand>
</feature>
<dbReference type="Gene3D" id="3.30.310.10">
    <property type="entry name" value="TATA-Binding Protein"/>
    <property type="match status" value="1"/>
</dbReference>
<evidence type="ECO:0000256" key="1">
    <source>
        <dbReference type="ARBA" id="ARBA00000077"/>
    </source>
</evidence>
<keyword evidence="10 14" id="KW-0479">Metal-binding</keyword>
<evidence type="ECO:0000256" key="7">
    <source>
        <dbReference type="ARBA" id="ARBA00021407"/>
    </source>
</evidence>
<comment type="catalytic activity">
    <reaction evidence="1 14 15">
        <text>Endonucleolytic cleavage to 5'-phosphomonoester.</text>
        <dbReference type="EC" id="3.1.26.4"/>
    </reaction>
</comment>
<comment type="caution">
    <text evidence="18">The sequence shown here is derived from an EMBL/GenBank/DDBJ whole genome shotgun (WGS) entry which is preliminary data.</text>
</comment>
<proteinExistence type="inferred from homology"/>
<keyword evidence="9 14" id="KW-0540">Nuclease</keyword>
<keyword evidence="13 14" id="KW-0460">Magnesium</keyword>
<keyword evidence="8 14" id="KW-0963">Cytoplasm</keyword>
<protein>
    <recommendedName>
        <fullName evidence="7 14">Ribonuclease HIII</fullName>
        <shortName evidence="14">RNase HIII</shortName>
        <ecNumber evidence="6 14">3.1.26.4</ecNumber>
    </recommendedName>
</protein>
<keyword evidence="12 14" id="KW-0378">Hydrolase</keyword>
<dbReference type="InterPro" id="IPR012337">
    <property type="entry name" value="RNaseH-like_sf"/>
</dbReference>
<evidence type="ECO:0000256" key="3">
    <source>
        <dbReference type="ARBA" id="ARBA00004065"/>
    </source>
</evidence>
<comment type="similarity">
    <text evidence="5 14">Belongs to the RNase HII family. RnhC subfamily.</text>
</comment>
<dbReference type="PROSITE" id="PS51975">
    <property type="entry name" value="RNASE_H_2"/>
    <property type="match status" value="1"/>
</dbReference>
<comment type="cofactor">
    <cofactor evidence="14 15">
        <name>Mn(2+)</name>
        <dbReference type="ChEBI" id="CHEBI:29035"/>
    </cofactor>
    <cofactor evidence="14 15">
        <name>Mg(2+)</name>
        <dbReference type="ChEBI" id="CHEBI:18420"/>
    </cofactor>
    <text evidence="14 15">Manganese or magnesium. Binds 1 divalent metal ion per monomer in the absence of substrate. May bind a second metal ion after substrate binding.</text>
</comment>
<evidence type="ECO:0000256" key="16">
    <source>
        <dbReference type="SAM" id="MobiDB-lite"/>
    </source>
</evidence>
<feature type="domain" description="RNase H type-2" evidence="17">
    <location>
        <begin position="89"/>
        <end position="307"/>
    </location>
</feature>
<keyword evidence="19" id="KW-1185">Reference proteome</keyword>
<comment type="subcellular location">
    <subcellularLocation>
        <location evidence="4 14">Cytoplasm</location>
    </subcellularLocation>
</comment>
<sequence>MSQSVIKASKEVLKKMEEYYKGQLKSNPPVHTLFAAKVNGCSITAYKSGKVLFQGKSHESEAMKWGHSPDKNQHSQNQSHATPPSFVNQSHIGSDEAGSGDFFGPLTAAAAYVAESKIPLLKELGVKDSKAMSDDKIQEIAKQIKLAEIPYSLMVLHNEKYNRLQQKGWTQGKMKAMLHYHAIMKVKDRTGTNSLDGILVDQFCQPSVFERHLKSEQKRMPDKIHFITKAESHSIAVAAASIIARAKFVKEMDRLSGEVGFQLQKGASKKVDEQAAKIIRSRGKQALDQYSKVHFSNYQKAEQILKLKNEQRKRK</sequence>
<accession>A0ABN1AU00</accession>
<evidence type="ECO:0000256" key="11">
    <source>
        <dbReference type="ARBA" id="ARBA00022759"/>
    </source>
</evidence>
<evidence type="ECO:0000256" key="12">
    <source>
        <dbReference type="ARBA" id="ARBA00022801"/>
    </source>
</evidence>
<evidence type="ECO:0000256" key="4">
    <source>
        <dbReference type="ARBA" id="ARBA00004496"/>
    </source>
</evidence>
<dbReference type="CDD" id="cd06590">
    <property type="entry name" value="RNase_HII_bacteria_HIII_like"/>
    <property type="match status" value="1"/>
</dbReference>
<name>A0ABN1AU00_9BACI</name>
<feature type="binding site" evidence="14 15">
    <location>
        <position position="96"/>
    </location>
    <ligand>
        <name>a divalent metal cation</name>
        <dbReference type="ChEBI" id="CHEBI:60240"/>
    </ligand>
</feature>
<dbReference type="PANTHER" id="PTHR10954">
    <property type="entry name" value="RIBONUCLEASE H2 SUBUNIT A"/>
    <property type="match status" value="1"/>
</dbReference>
<dbReference type="EMBL" id="BAAADO010000001">
    <property type="protein sequence ID" value="GAA0483855.1"/>
    <property type="molecule type" value="Genomic_DNA"/>
</dbReference>
<dbReference type="EC" id="3.1.26.4" evidence="6 14"/>
<dbReference type="InterPro" id="IPR004641">
    <property type="entry name" value="RNase_HIII"/>
</dbReference>
<evidence type="ECO:0000256" key="5">
    <source>
        <dbReference type="ARBA" id="ARBA00008378"/>
    </source>
</evidence>
<reference evidence="18 19" key="1">
    <citation type="journal article" date="2019" name="Int. J. Syst. Evol. Microbiol.">
        <title>The Global Catalogue of Microorganisms (GCM) 10K type strain sequencing project: providing services to taxonomists for standard genome sequencing and annotation.</title>
        <authorList>
            <consortium name="The Broad Institute Genomics Platform"/>
            <consortium name="The Broad Institute Genome Sequencing Center for Infectious Disease"/>
            <person name="Wu L."/>
            <person name="Ma J."/>
        </authorList>
    </citation>
    <scope>NUCLEOTIDE SEQUENCE [LARGE SCALE GENOMIC DNA]</scope>
    <source>
        <strain evidence="18 19">JCM 12389</strain>
    </source>
</reference>
<evidence type="ECO:0000256" key="15">
    <source>
        <dbReference type="PROSITE-ProRule" id="PRU01319"/>
    </source>
</evidence>
<organism evidence="18 19">
    <name type="scientific">Salinibacillus aidingensis</name>
    <dbReference type="NCBI Taxonomy" id="237684"/>
    <lineage>
        <taxon>Bacteria</taxon>
        <taxon>Bacillati</taxon>
        <taxon>Bacillota</taxon>
        <taxon>Bacilli</taxon>
        <taxon>Bacillales</taxon>
        <taxon>Bacillaceae</taxon>
        <taxon>Salinibacillus</taxon>
    </lineage>
</organism>
<evidence type="ECO:0000313" key="19">
    <source>
        <dbReference type="Proteomes" id="UP001500880"/>
    </source>
</evidence>
<evidence type="ECO:0000256" key="8">
    <source>
        <dbReference type="ARBA" id="ARBA00022490"/>
    </source>
</evidence>
<dbReference type="PANTHER" id="PTHR10954:SF23">
    <property type="entry name" value="RIBONUCLEASE"/>
    <property type="match status" value="1"/>
</dbReference>
<evidence type="ECO:0000313" key="18">
    <source>
        <dbReference type="EMBL" id="GAA0483855.1"/>
    </source>
</evidence>
<dbReference type="Pfam" id="PF01351">
    <property type="entry name" value="RNase_HII"/>
    <property type="match status" value="1"/>
</dbReference>
<evidence type="ECO:0000256" key="9">
    <source>
        <dbReference type="ARBA" id="ARBA00022722"/>
    </source>
</evidence>
<evidence type="ECO:0000256" key="13">
    <source>
        <dbReference type="ARBA" id="ARBA00022842"/>
    </source>
</evidence>
<feature type="binding site" evidence="14 15">
    <location>
        <position position="201"/>
    </location>
    <ligand>
        <name>a divalent metal cation</name>
        <dbReference type="ChEBI" id="CHEBI:60240"/>
    </ligand>
</feature>
<dbReference type="InterPro" id="IPR024567">
    <property type="entry name" value="RNase_HII/HIII_dom"/>
</dbReference>
<dbReference type="CDD" id="cd14796">
    <property type="entry name" value="RNAse_HIII_N"/>
    <property type="match status" value="1"/>
</dbReference>
<feature type="compositionally biased region" description="Polar residues" evidence="16">
    <location>
        <begin position="74"/>
        <end position="91"/>
    </location>
</feature>
<feature type="compositionally biased region" description="Basic and acidic residues" evidence="16">
    <location>
        <begin position="60"/>
        <end position="73"/>
    </location>
</feature>
<dbReference type="InterPro" id="IPR012295">
    <property type="entry name" value="TBP_dom_sf"/>
</dbReference>
<keyword evidence="11 14" id="KW-0255">Endonuclease</keyword>
<comment type="function">
    <text evidence="3 14">Endonuclease that specifically degrades the RNA of RNA-DNA hybrids.</text>
</comment>
<dbReference type="InterPro" id="IPR036397">
    <property type="entry name" value="RNaseH_sf"/>
</dbReference>
<dbReference type="Gene3D" id="3.30.420.10">
    <property type="entry name" value="Ribonuclease H-like superfamily/Ribonuclease H"/>
    <property type="match status" value="1"/>
</dbReference>
<comment type="cofactor">
    <cofactor evidence="2">
        <name>Mg(2+)</name>
        <dbReference type="ChEBI" id="CHEBI:18420"/>
    </cofactor>
</comment>
<evidence type="ECO:0000256" key="14">
    <source>
        <dbReference type="HAMAP-Rule" id="MF_00053"/>
    </source>
</evidence>
<gene>
    <name evidence="14 18" type="primary">rnhC</name>
    <name evidence="18" type="ORF">GCM10008986_06280</name>
</gene>
<dbReference type="InterPro" id="IPR024568">
    <property type="entry name" value="RNase_HIII_N"/>
</dbReference>
<dbReference type="NCBIfam" id="TIGR00716">
    <property type="entry name" value="rnhC"/>
    <property type="match status" value="1"/>
</dbReference>
<dbReference type="InterPro" id="IPR001352">
    <property type="entry name" value="RNase_HII/HIII"/>
</dbReference>
<evidence type="ECO:0000259" key="17">
    <source>
        <dbReference type="PROSITE" id="PS51975"/>
    </source>
</evidence>
<feature type="region of interest" description="Disordered" evidence="16">
    <location>
        <begin position="60"/>
        <end position="91"/>
    </location>
</feature>
<dbReference type="Pfam" id="PF11858">
    <property type="entry name" value="DUF3378"/>
    <property type="match status" value="1"/>
</dbReference>
<evidence type="ECO:0000256" key="6">
    <source>
        <dbReference type="ARBA" id="ARBA00012180"/>
    </source>
</evidence>
<evidence type="ECO:0000256" key="2">
    <source>
        <dbReference type="ARBA" id="ARBA00001946"/>
    </source>
</evidence>
<evidence type="ECO:0000256" key="10">
    <source>
        <dbReference type="ARBA" id="ARBA00022723"/>
    </source>
</evidence>
<dbReference type="HAMAP" id="MF_00053">
    <property type="entry name" value="RNase_HIII"/>
    <property type="match status" value="1"/>
</dbReference>
<dbReference type="RefSeq" id="WP_343837434.1">
    <property type="nucleotide sequence ID" value="NZ_BAAADO010000001.1"/>
</dbReference>
<dbReference type="Proteomes" id="UP001500880">
    <property type="component" value="Unassembled WGS sequence"/>
</dbReference>